<dbReference type="EMBL" id="CP036287">
    <property type="protein sequence ID" value="QDU68166.1"/>
    <property type="molecule type" value="Genomic_DNA"/>
</dbReference>
<accession>A0A518BMJ8</accession>
<dbReference type="Proteomes" id="UP000316921">
    <property type="component" value="Chromosome"/>
</dbReference>
<keyword evidence="1" id="KW-0732">Signal</keyword>
<gene>
    <name evidence="2" type="ORF">Pla133_32600</name>
</gene>
<organism evidence="2 3">
    <name type="scientific">Engelhardtia mirabilis</name>
    <dbReference type="NCBI Taxonomy" id="2528011"/>
    <lineage>
        <taxon>Bacteria</taxon>
        <taxon>Pseudomonadati</taxon>
        <taxon>Planctomycetota</taxon>
        <taxon>Planctomycetia</taxon>
        <taxon>Planctomycetia incertae sedis</taxon>
        <taxon>Engelhardtia</taxon>
    </lineage>
</organism>
<dbReference type="KEGG" id="pbap:Pla133_32600"/>
<proteinExistence type="predicted"/>
<dbReference type="AlphaFoldDB" id="A0A518BMJ8"/>
<dbReference type="RefSeq" id="WP_145066952.1">
    <property type="nucleotide sequence ID" value="NZ_CP036287.1"/>
</dbReference>
<protein>
    <submittedName>
        <fullName evidence="2">Uncharacterized protein</fullName>
    </submittedName>
</protein>
<evidence type="ECO:0000256" key="1">
    <source>
        <dbReference type="SAM" id="SignalP"/>
    </source>
</evidence>
<keyword evidence="3" id="KW-1185">Reference proteome</keyword>
<evidence type="ECO:0000313" key="3">
    <source>
        <dbReference type="Proteomes" id="UP000316921"/>
    </source>
</evidence>
<reference evidence="2 3" key="1">
    <citation type="submission" date="2019-02" db="EMBL/GenBank/DDBJ databases">
        <title>Deep-cultivation of Planctomycetes and their phenomic and genomic characterization uncovers novel biology.</title>
        <authorList>
            <person name="Wiegand S."/>
            <person name="Jogler M."/>
            <person name="Boedeker C."/>
            <person name="Pinto D."/>
            <person name="Vollmers J."/>
            <person name="Rivas-Marin E."/>
            <person name="Kohn T."/>
            <person name="Peeters S.H."/>
            <person name="Heuer A."/>
            <person name="Rast P."/>
            <person name="Oberbeckmann S."/>
            <person name="Bunk B."/>
            <person name="Jeske O."/>
            <person name="Meyerdierks A."/>
            <person name="Storesund J.E."/>
            <person name="Kallscheuer N."/>
            <person name="Luecker S."/>
            <person name="Lage O.M."/>
            <person name="Pohl T."/>
            <person name="Merkel B.J."/>
            <person name="Hornburger P."/>
            <person name="Mueller R.-W."/>
            <person name="Bruemmer F."/>
            <person name="Labrenz M."/>
            <person name="Spormann A.M."/>
            <person name="Op den Camp H."/>
            <person name="Overmann J."/>
            <person name="Amann R."/>
            <person name="Jetten M.S.M."/>
            <person name="Mascher T."/>
            <person name="Medema M.H."/>
            <person name="Devos D.P."/>
            <person name="Kaster A.-K."/>
            <person name="Ovreas L."/>
            <person name="Rohde M."/>
            <person name="Galperin M.Y."/>
            <person name="Jogler C."/>
        </authorList>
    </citation>
    <scope>NUCLEOTIDE SEQUENCE [LARGE SCALE GENOMIC DNA]</scope>
    <source>
        <strain evidence="2 3">Pla133</strain>
    </source>
</reference>
<sequence length="462" mass="46990" precursor="true">MQMSTRVLAVAAPLVALAGSAFAQVPTWEPQLVGSAPAGWSTVAASAVNDGGRVVGNTFIAGFKRAWTGAVGSGLELLPLPAEATWSDVRDVNGSGVAVGSVLLGGGLSRAILWRPVGGIYAYELLPAGPGGTLPFDARAINDAGDVVGKYGILSGSFVWNELSGTVQLPTTTFPVVPEGLNERRQVVGDTYRMDLDDLVLEDLGNPTGTPYNFVFSKLGSINDAGQCAGYGVTATSQNPFVPIRFTDGGAWKLFSNFPLSAAGALGLSAFGDTVFQLGVFGLYVYVDEVGSIALQGTLDPAFGSWSLGGSFAPAISRGGALACNGVDPFGSGGIVLLTPAAFDDLGGAVRGALGDPILGGFGSLLPGTPTRLRLASAAPNSVALIAWSGSSVAVPLLGGTLHANPIDVLVPVGTDSLGRYDVTFNWPNLSTGTEAFLQAAVVDPETALGWSLSNGLSAATR</sequence>
<evidence type="ECO:0000313" key="2">
    <source>
        <dbReference type="EMBL" id="QDU68166.1"/>
    </source>
</evidence>
<feature type="chain" id="PRO_5021913977" evidence="1">
    <location>
        <begin position="24"/>
        <end position="462"/>
    </location>
</feature>
<name>A0A518BMJ8_9BACT</name>
<feature type="signal peptide" evidence="1">
    <location>
        <begin position="1"/>
        <end position="23"/>
    </location>
</feature>